<comment type="similarity">
    <text evidence="1">Belongs to the TBCC family.</text>
</comment>
<sequence length="381" mass="40729">MASKGKARPDPKDFQFSKQEKATLVKLPGSINGIDFILEDLTDCKVYLLDHSSQVQIDNCTRCEILIGPVDGPAFFRDCRDCKVAVACRQLRTRDCHNIDVSLHVATDPIIESSSGVRFCPWLPSYPEAESQFKAANLPPGQNKWEAVYDFTPPVAGEAPHWSVLPEAERPDWTVLASSVINQVGGGECGDAVPSETEAATNNSKGNASEAPSDASLQPIGRGHVLLTPQLDPTSSELGEVSSDAGPRVQNAVSNKVVKTDSPEVSGSGRAESNGKSGAPAEPQRAESEPPIEDRARKESSVVGPKSDQASASKKILAVEEETPVAKESVTGADESASDSVRPKLGMFGFVARSVRRFFSRLATPWRTTSPPNNSSLVFSG</sequence>
<evidence type="ECO:0000259" key="4">
    <source>
        <dbReference type="PROSITE" id="PS51329"/>
    </source>
</evidence>
<keyword evidence="6" id="KW-1185">Reference proteome</keyword>
<dbReference type="InterPro" id="IPR039093">
    <property type="entry name" value="XRP2"/>
</dbReference>
<feature type="compositionally biased region" description="Basic and acidic residues" evidence="3">
    <location>
        <begin position="284"/>
        <end position="300"/>
    </location>
</feature>
<name>A0A1Y1IL59_KLENI</name>
<dbReference type="GO" id="GO:0005929">
    <property type="term" value="C:cilium"/>
    <property type="evidence" value="ECO:0000318"/>
    <property type="project" value="GO_Central"/>
</dbReference>
<evidence type="ECO:0000256" key="1">
    <source>
        <dbReference type="ARBA" id="ARBA00008848"/>
    </source>
</evidence>
<dbReference type="GO" id="GO:0005096">
    <property type="term" value="F:GTPase activator activity"/>
    <property type="evidence" value="ECO:0000318"/>
    <property type="project" value="GO_Central"/>
</dbReference>
<accession>A0A1Y1IL59</accession>
<keyword evidence="2" id="KW-0547">Nucleotide-binding</keyword>
<evidence type="ECO:0000313" key="6">
    <source>
        <dbReference type="Proteomes" id="UP000054558"/>
    </source>
</evidence>
<dbReference type="GO" id="GO:1990075">
    <property type="term" value="C:periciliary membrane compartment"/>
    <property type="evidence" value="ECO:0000318"/>
    <property type="project" value="GO_Central"/>
</dbReference>
<dbReference type="InterPro" id="IPR012945">
    <property type="entry name" value="Tubulin-bd_cofactor_C_dom"/>
</dbReference>
<dbReference type="STRING" id="105231.A0A1Y1IL59"/>
<feature type="domain" description="C-CAP/cofactor C-like" evidence="4">
    <location>
        <begin position="2"/>
        <end position="153"/>
    </location>
</feature>
<dbReference type="PANTHER" id="PTHR15440">
    <property type="entry name" value="XRP2 PROTEIN"/>
    <property type="match status" value="1"/>
</dbReference>
<dbReference type="InterPro" id="IPR017901">
    <property type="entry name" value="C-CAP_CF_C-like"/>
</dbReference>
<dbReference type="GO" id="GO:0006892">
    <property type="term" value="P:post-Golgi vesicle-mediated transport"/>
    <property type="evidence" value="ECO:0000318"/>
    <property type="project" value="GO_Central"/>
</dbReference>
<dbReference type="SMART" id="SM00673">
    <property type="entry name" value="CARP"/>
    <property type="match status" value="2"/>
</dbReference>
<dbReference type="Proteomes" id="UP000054558">
    <property type="component" value="Unassembled WGS sequence"/>
</dbReference>
<dbReference type="EMBL" id="DF237764">
    <property type="protein sequence ID" value="GAQ91600.1"/>
    <property type="molecule type" value="Genomic_DNA"/>
</dbReference>
<feature type="region of interest" description="Disordered" evidence="3">
    <location>
        <begin position="187"/>
        <end position="341"/>
    </location>
</feature>
<evidence type="ECO:0000256" key="3">
    <source>
        <dbReference type="SAM" id="MobiDB-lite"/>
    </source>
</evidence>
<dbReference type="GO" id="GO:0000166">
    <property type="term" value="F:nucleotide binding"/>
    <property type="evidence" value="ECO:0007669"/>
    <property type="project" value="UniProtKB-KW"/>
</dbReference>
<organism evidence="5 6">
    <name type="scientific">Klebsormidium nitens</name>
    <name type="common">Green alga</name>
    <name type="synonym">Ulothrix nitens</name>
    <dbReference type="NCBI Taxonomy" id="105231"/>
    <lineage>
        <taxon>Eukaryota</taxon>
        <taxon>Viridiplantae</taxon>
        <taxon>Streptophyta</taxon>
        <taxon>Klebsormidiophyceae</taxon>
        <taxon>Klebsormidiales</taxon>
        <taxon>Klebsormidiaceae</taxon>
        <taxon>Klebsormidium</taxon>
    </lineage>
</organism>
<evidence type="ECO:0000256" key="2">
    <source>
        <dbReference type="ARBA" id="ARBA00022741"/>
    </source>
</evidence>
<evidence type="ECO:0000313" key="5">
    <source>
        <dbReference type="EMBL" id="GAQ91600.1"/>
    </source>
</evidence>
<feature type="compositionally biased region" description="Polar residues" evidence="3">
    <location>
        <begin position="198"/>
        <end position="207"/>
    </location>
</feature>
<dbReference type="Gene3D" id="2.160.20.70">
    <property type="match status" value="1"/>
</dbReference>
<dbReference type="InterPro" id="IPR006599">
    <property type="entry name" value="CARP_motif"/>
</dbReference>
<dbReference type="InterPro" id="IPR016098">
    <property type="entry name" value="CAP/MinC_C"/>
</dbReference>
<dbReference type="OrthoDB" id="194775at2759"/>
<dbReference type="AlphaFoldDB" id="A0A1Y1IL59"/>
<gene>
    <name evidence="5" type="ORF">KFL_008150030</name>
</gene>
<reference evidence="5 6" key="1">
    <citation type="journal article" date="2014" name="Nat. Commun.">
        <title>Klebsormidium flaccidum genome reveals primary factors for plant terrestrial adaptation.</title>
        <authorList>
            <person name="Hori K."/>
            <person name="Maruyama F."/>
            <person name="Fujisawa T."/>
            <person name="Togashi T."/>
            <person name="Yamamoto N."/>
            <person name="Seo M."/>
            <person name="Sato S."/>
            <person name="Yamada T."/>
            <person name="Mori H."/>
            <person name="Tajima N."/>
            <person name="Moriyama T."/>
            <person name="Ikeuchi M."/>
            <person name="Watanabe M."/>
            <person name="Wada H."/>
            <person name="Kobayashi K."/>
            <person name="Saito M."/>
            <person name="Masuda T."/>
            <person name="Sasaki-Sekimoto Y."/>
            <person name="Mashiguchi K."/>
            <person name="Awai K."/>
            <person name="Shimojima M."/>
            <person name="Masuda S."/>
            <person name="Iwai M."/>
            <person name="Nobusawa T."/>
            <person name="Narise T."/>
            <person name="Kondo S."/>
            <person name="Saito H."/>
            <person name="Sato R."/>
            <person name="Murakawa M."/>
            <person name="Ihara Y."/>
            <person name="Oshima-Yamada Y."/>
            <person name="Ohtaka K."/>
            <person name="Satoh M."/>
            <person name="Sonobe K."/>
            <person name="Ishii M."/>
            <person name="Ohtani R."/>
            <person name="Kanamori-Sato M."/>
            <person name="Honoki R."/>
            <person name="Miyazaki D."/>
            <person name="Mochizuki H."/>
            <person name="Umetsu J."/>
            <person name="Higashi K."/>
            <person name="Shibata D."/>
            <person name="Kamiya Y."/>
            <person name="Sato N."/>
            <person name="Nakamura Y."/>
            <person name="Tabata S."/>
            <person name="Ida S."/>
            <person name="Kurokawa K."/>
            <person name="Ohta H."/>
        </authorList>
    </citation>
    <scope>NUCLEOTIDE SEQUENCE [LARGE SCALE GENOMIC DNA]</scope>
    <source>
        <strain evidence="5 6">NIES-2285</strain>
    </source>
</reference>
<protein>
    <submittedName>
        <fullName evidence="5">Beta-tubulin folding cofactor C</fullName>
    </submittedName>
</protein>
<dbReference type="Pfam" id="PF07986">
    <property type="entry name" value="TBCC"/>
    <property type="match status" value="1"/>
</dbReference>
<proteinExistence type="inferred from homology"/>
<dbReference type="PROSITE" id="PS51329">
    <property type="entry name" value="C_CAP_COFACTOR_C"/>
    <property type="match status" value="1"/>
</dbReference>
<dbReference type="PANTHER" id="PTHR15440:SF0">
    <property type="entry name" value="PROTEIN XRP2"/>
    <property type="match status" value="1"/>
</dbReference>